<proteinExistence type="predicted"/>
<evidence type="ECO:0000313" key="2">
    <source>
        <dbReference type="Proteomes" id="UP001326199"/>
    </source>
</evidence>
<comment type="caution">
    <text evidence="1">The sequence shown here is derived from an EMBL/GenBank/DDBJ whole genome shotgun (WGS) entry which is preliminary data.</text>
</comment>
<organism evidence="1 2">
    <name type="scientific">Podospora pseudopauciseta</name>
    <dbReference type="NCBI Taxonomy" id="2093780"/>
    <lineage>
        <taxon>Eukaryota</taxon>
        <taxon>Fungi</taxon>
        <taxon>Dikarya</taxon>
        <taxon>Ascomycota</taxon>
        <taxon>Pezizomycotina</taxon>
        <taxon>Sordariomycetes</taxon>
        <taxon>Sordariomycetidae</taxon>
        <taxon>Sordariales</taxon>
        <taxon>Podosporaceae</taxon>
        <taxon>Podospora</taxon>
    </lineage>
</organism>
<dbReference type="RefSeq" id="XP_062762058.1">
    <property type="nucleotide sequence ID" value="XM_062906477.1"/>
</dbReference>
<name>A0ABR0H2H6_9PEZI</name>
<reference evidence="1 2" key="1">
    <citation type="journal article" date="2023" name="bioRxiv">
        <title>High-quality genome assemblies of four members of thePodospora anserinaspecies complex.</title>
        <authorList>
            <person name="Ament-Velasquez S.L."/>
            <person name="Vogan A.A."/>
            <person name="Wallerman O."/>
            <person name="Hartmann F."/>
            <person name="Gautier V."/>
            <person name="Silar P."/>
            <person name="Giraud T."/>
            <person name="Johannesson H."/>
        </authorList>
    </citation>
    <scope>NUCLEOTIDE SEQUENCE [LARGE SCALE GENOMIC DNA]</scope>
    <source>
        <strain evidence="1 2">CBS 411.78</strain>
    </source>
</reference>
<evidence type="ECO:0000313" key="1">
    <source>
        <dbReference type="EMBL" id="KAK4662092.1"/>
    </source>
</evidence>
<keyword evidence="2" id="KW-1185">Reference proteome</keyword>
<gene>
    <name evidence="1" type="ORF">QC763_0109790</name>
</gene>
<dbReference type="EMBL" id="JAFFHB010000009">
    <property type="protein sequence ID" value="KAK4662092.1"/>
    <property type="molecule type" value="Genomic_DNA"/>
</dbReference>
<dbReference type="Proteomes" id="UP001326199">
    <property type="component" value="Unassembled WGS sequence"/>
</dbReference>
<dbReference type="GeneID" id="87926744"/>
<protein>
    <submittedName>
        <fullName evidence="1">Uncharacterized protein</fullName>
    </submittedName>
</protein>
<accession>A0ABR0H2H6</accession>
<sequence>MLLAVALADPHPINPRSSTSIVQQRTQVFLLLSLFIVVPAICGRATPSSFGFPAVSRPIASRALDM</sequence>